<keyword evidence="2" id="KW-1185">Reference proteome</keyword>
<proteinExistence type="predicted"/>
<accession>S7U230</accession>
<dbReference type="EMBL" id="ATHJ01000058">
    <property type="protein sequence ID" value="EPR43060.1"/>
    <property type="molecule type" value="Genomic_DNA"/>
</dbReference>
<gene>
    <name evidence="1" type="ORF">dsmv_1381</name>
</gene>
<comment type="caution">
    <text evidence="1">The sequence shown here is derived from an EMBL/GenBank/DDBJ whole genome shotgun (WGS) entry which is preliminary data.</text>
</comment>
<protein>
    <submittedName>
        <fullName evidence="1">Uncharacterized protein</fullName>
    </submittedName>
</protein>
<organism evidence="1 2">
    <name type="scientific">Desulfococcus multivorans DSM 2059</name>
    <dbReference type="NCBI Taxonomy" id="1121405"/>
    <lineage>
        <taxon>Bacteria</taxon>
        <taxon>Pseudomonadati</taxon>
        <taxon>Thermodesulfobacteriota</taxon>
        <taxon>Desulfobacteria</taxon>
        <taxon>Desulfobacterales</taxon>
        <taxon>Desulfococcaceae</taxon>
        <taxon>Desulfococcus</taxon>
    </lineage>
</organism>
<dbReference type="Proteomes" id="UP000014977">
    <property type="component" value="Unassembled WGS sequence"/>
</dbReference>
<sequence length="42" mass="4219">MAAFGPVPERVSASLPIVSAPERLSAGLKVTIPASGDVKVAE</sequence>
<reference evidence="1 2" key="1">
    <citation type="journal article" date="2013" name="Genome Announc.">
        <title>Draft genome sequences for three mercury-methylating, sulfate-reducing bacteria.</title>
        <authorList>
            <person name="Brown S.D."/>
            <person name="Hurt R.A.Jr."/>
            <person name="Gilmour C.C."/>
            <person name="Elias D.A."/>
        </authorList>
    </citation>
    <scope>NUCLEOTIDE SEQUENCE [LARGE SCALE GENOMIC DNA]</scope>
    <source>
        <strain evidence="1 2">DSM 2059</strain>
    </source>
</reference>
<name>S7U230_DESML</name>
<dbReference type="AlphaFoldDB" id="S7U230"/>
<evidence type="ECO:0000313" key="1">
    <source>
        <dbReference type="EMBL" id="EPR43060.1"/>
    </source>
</evidence>
<evidence type="ECO:0000313" key="2">
    <source>
        <dbReference type="Proteomes" id="UP000014977"/>
    </source>
</evidence>